<organism evidence="1 2">
    <name type="scientific">Mucilaginibacter mali</name>
    <dbReference type="NCBI Taxonomy" id="2740462"/>
    <lineage>
        <taxon>Bacteria</taxon>
        <taxon>Pseudomonadati</taxon>
        <taxon>Bacteroidota</taxon>
        <taxon>Sphingobacteriia</taxon>
        <taxon>Sphingobacteriales</taxon>
        <taxon>Sphingobacteriaceae</taxon>
        <taxon>Mucilaginibacter</taxon>
    </lineage>
</organism>
<sequence length="252" mass="28799">MGTIAKFYSGTSGLVLPVPNKQAFPLAFRERTRLEYYASLFNSIEINSSFYKVPMAATITKWAQSVPENFRFTYKLWRGITHNRGLEFDPGDILRFMNVINNAGDKKGSMLIQFPASIKAGSFMQLTKLLNTGREADPEKEWDIAIEFRDRSWYQDKTYQLLSNLQMGLVLHDIPASATPMVDITTNFVYLRFHGPAGDYRGSYTDDILNEYATYIEQWLADSKTVYAYFNNTIGHAVHNLATLNTFVNAMF</sequence>
<name>A0A7D4UFP3_9SPHI</name>
<evidence type="ECO:0000313" key="2">
    <source>
        <dbReference type="Proteomes" id="UP000505355"/>
    </source>
</evidence>
<dbReference type="Proteomes" id="UP000505355">
    <property type="component" value="Chromosome"/>
</dbReference>
<dbReference type="InterPro" id="IPR036520">
    <property type="entry name" value="UPF0759_sf"/>
</dbReference>
<dbReference type="PANTHER" id="PTHR30348">
    <property type="entry name" value="UNCHARACTERIZED PROTEIN YECE"/>
    <property type="match status" value="1"/>
</dbReference>
<dbReference type="RefSeq" id="WP_173415309.1">
    <property type="nucleotide sequence ID" value="NZ_CP054139.1"/>
</dbReference>
<evidence type="ECO:0000313" key="1">
    <source>
        <dbReference type="EMBL" id="QKJ30636.1"/>
    </source>
</evidence>
<dbReference type="AlphaFoldDB" id="A0A7D4UFP3"/>
<accession>A0A7D4UFP3</accession>
<dbReference type="EMBL" id="CP054139">
    <property type="protein sequence ID" value="QKJ30636.1"/>
    <property type="molecule type" value="Genomic_DNA"/>
</dbReference>
<dbReference type="KEGG" id="mmab:HQ865_13020"/>
<proteinExistence type="predicted"/>
<dbReference type="Pfam" id="PF01904">
    <property type="entry name" value="DUF72"/>
    <property type="match status" value="1"/>
</dbReference>
<dbReference type="PANTHER" id="PTHR30348:SF4">
    <property type="entry name" value="DUF72 DOMAIN-CONTAINING PROTEIN"/>
    <property type="match status" value="1"/>
</dbReference>
<protein>
    <submittedName>
        <fullName evidence="1">DUF72 domain-containing protein</fullName>
    </submittedName>
</protein>
<gene>
    <name evidence="1" type="ORF">HQ865_13020</name>
</gene>
<reference evidence="1 2" key="1">
    <citation type="submission" date="2020-05" db="EMBL/GenBank/DDBJ databases">
        <title>Mucilaginibacter mali sp. nov.</title>
        <authorList>
            <person name="Kim H.S."/>
            <person name="Lee K.C."/>
            <person name="Suh M.K."/>
            <person name="Kim J.-S."/>
            <person name="Han K.-I."/>
            <person name="Eom M.K."/>
            <person name="Shin Y.K."/>
            <person name="Lee J.-S."/>
        </authorList>
    </citation>
    <scope>NUCLEOTIDE SEQUENCE [LARGE SCALE GENOMIC DNA]</scope>
    <source>
        <strain evidence="1 2">G2-14</strain>
    </source>
</reference>
<keyword evidence="2" id="KW-1185">Reference proteome</keyword>
<dbReference type="Gene3D" id="3.20.20.410">
    <property type="entry name" value="Protein of unknown function UPF0759"/>
    <property type="match status" value="1"/>
</dbReference>
<dbReference type="SUPFAM" id="SSF117396">
    <property type="entry name" value="TM1631-like"/>
    <property type="match status" value="1"/>
</dbReference>
<dbReference type="InterPro" id="IPR002763">
    <property type="entry name" value="DUF72"/>
</dbReference>